<dbReference type="InterPro" id="IPR003439">
    <property type="entry name" value="ABC_transporter-like_ATP-bd"/>
</dbReference>
<dbReference type="SMART" id="SM00382">
    <property type="entry name" value="AAA"/>
    <property type="match status" value="1"/>
</dbReference>
<accession>A0A1U9YNZ9</accession>
<dbReference type="InterPro" id="IPR017871">
    <property type="entry name" value="ABC_transporter-like_CS"/>
</dbReference>
<dbReference type="CDD" id="cd03264">
    <property type="entry name" value="ABC_drug_resistance_like"/>
    <property type="match status" value="1"/>
</dbReference>
<evidence type="ECO:0000256" key="1">
    <source>
        <dbReference type="ARBA" id="ARBA00005417"/>
    </source>
</evidence>
<sequence>MLILKQVTKKYGKKLALHPVNVQLDKGVIGLLGPNGAGKTTLLRILATYHSATTGTISLNQVAWAADIEKIRTMIGYLPQHIGIFPNLTVHEYLEYMGTLRNMDNQTLKQKIPSILEDVRLQDQARKKVKQLSGGMKQRLGIGQAILHEPELLLVDEPTAGLDPEERIRFRHLIKRLSTNRIVILSTHITEDVAVTCDQVLLMNKGKLEKYESVQQVTDNALHKVWLVEANFSEYERLRNNQDMFITNVTEHKGRYQLMGTFTGGSGQSSLYYAVVHT</sequence>
<name>A0A1U9YNZ9_9BACL</name>
<protein>
    <submittedName>
        <fullName evidence="5">Uncharacterized protein</fullName>
    </submittedName>
</protein>
<organism evidence="5 6">
    <name type="scientific">Paenibacillus larvae subsp. pulvifaciens</name>
    <dbReference type="NCBI Taxonomy" id="1477"/>
    <lineage>
        <taxon>Bacteria</taxon>
        <taxon>Bacillati</taxon>
        <taxon>Bacillota</taxon>
        <taxon>Bacilli</taxon>
        <taxon>Bacillales</taxon>
        <taxon>Paenibacillaceae</taxon>
        <taxon>Paenibacillus</taxon>
    </lineage>
</organism>
<dbReference type="Proteomes" id="UP000192727">
    <property type="component" value="Chromosome"/>
</dbReference>
<dbReference type="GO" id="GO:0005524">
    <property type="term" value="F:ATP binding"/>
    <property type="evidence" value="ECO:0007669"/>
    <property type="project" value="UniProtKB-KW"/>
</dbReference>
<evidence type="ECO:0000313" key="5">
    <source>
        <dbReference type="EMBL" id="ARF68511.1"/>
    </source>
</evidence>
<proteinExistence type="inferred from homology"/>
<dbReference type="AlphaFoldDB" id="A0A1U9YNZ9"/>
<evidence type="ECO:0000313" key="6">
    <source>
        <dbReference type="Proteomes" id="UP000192727"/>
    </source>
</evidence>
<dbReference type="Gene3D" id="3.40.50.300">
    <property type="entry name" value="P-loop containing nucleotide triphosphate hydrolases"/>
    <property type="match status" value="1"/>
</dbReference>
<dbReference type="PROSITE" id="PS00211">
    <property type="entry name" value="ABC_TRANSPORTER_1"/>
    <property type="match status" value="1"/>
</dbReference>
<gene>
    <name evidence="5" type="ORF">B7C51_12870</name>
</gene>
<reference evidence="5 6" key="1">
    <citation type="submission" date="2017-03" db="EMBL/GenBank/DDBJ databases">
        <title>Paenibacillus larvae genome sequencing.</title>
        <authorList>
            <person name="Dingman D.W."/>
        </authorList>
    </citation>
    <scope>NUCLEOTIDE SEQUENCE [LARGE SCALE GENOMIC DNA]</scope>
    <source>
        <strain evidence="5 6">SAG 10367</strain>
    </source>
</reference>
<dbReference type="InterPro" id="IPR003593">
    <property type="entry name" value="AAA+_ATPase"/>
</dbReference>
<dbReference type="RefSeq" id="WP_023483112.1">
    <property type="nucleotide sequence ID" value="NZ_CP019794.1"/>
</dbReference>
<dbReference type="SUPFAM" id="SSF52540">
    <property type="entry name" value="P-loop containing nucleoside triphosphate hydrolases"/>
    <property type="match status" value="1"/>
</dbReference>
<keyword evidence="2" id="KW-0813">Transport</keyword>
<evidence type="ECO:0000256" key="2">
    <source>
        <dbReference type="ARBA" id="ARBA00022448"/>
    </source>
</evidence>
<dbReference type="Pfam" id="PF00005">
    <property type="entry name" value="ABC_tran"/>
    <property type="match status" value="1"/>
</dbReference>
<keyword evidence="3" id="KW-0547">Nucleotide-binding</keyword>
<evidence type="ECO:0000256" key="3">
    <source>
        <dbReference type="ARBA" id="ARBA00022741"/>
    </source>
</evidence>
<dbReference type="GeneID" id="64217050"/>
<dbReference type="PANTHER" id="PTHR43335">
    <property type="entry name" value="ABC TRANSPORTER, ATP-BINDING PROTEIN"/>
    <property type="match status" value="1"/>
</dbReference>
<evidence type="ECO:0000256" key="4">
    <source>
        <dbReference type="ARBA" id="ARBA00022840"/>
    </source>
</evidence>
<dbReference type="GO" id="GO:0016887">
    <property type="term" value="F:ATP hydrolysis activity"/>
    <property type="evidence" value="ECO:0007669"/>
    <property type="project" value="InterPro"/>
</dbReference>
<dbReference type="PANTHER" id="PTHR43335:SF2">
    <property type="entry name" value="ABC TRANSPORTER, ATP-BINDING PROTEIN"/>
    <property type="match status" value="1"/>
</dbReference>
<comment type="similarity">
    <text evidence="1">Belongs to the ABC transporter superfamily.</text>
</comment>
<dbReference type="InterPro" id="IPR027417">
    <property type="entry name" value="P-loop_NTPase"/>
</dbReference>
<dbReference type="EMBL" id="CP020557">
    <property type="protein sequence ID" value="ARF68511.1"/>
    <property type="molecule type" value="Genomic_DNA"/>
</dbReference>
<dbReference type="PROSITE" id="PS50893">
    <property type="entry name" value="ABC_TRANSPORTER_2"/>
    <property type="match status" value="1"/>
</dbReference>
<keyword evidence="4" id="KW-0067">ATP-binding</keyword>